<dbReference type="Proteomes" id="UP000295404">
    <property type="component" value="Unassembled WGS sequence"/>
</dbReference>
<dbReference type="SUPFAM" id="SSF103491">
    <property type="entry name" value="Preprotein translocase SecY subunit"/>
    <property type="match status" value="1"/>
</dbReference>
<dbReference type="PROSITE" id="PS00756">
    <property type="entry name" value="SECY_2"/>
    <property type="match status" value="1"/>
</dbReference>
<dbReference type="OrthoDB" id="371914at2157"/>
<dbReference type="Gene3D" id="1.10.3370.10">
    <property type="entry name" value="SecY subunit domain"/>
    <property type="match status" value="1"/>
</dbReference>
<dbReference type="GO" id="GO:0006605">
    <property type="term" value="P:protein targeting"/>
    <property type="evidence" value="ECO:0007669"/>
    <property type="project" value="UniProtKB-UniRule"/>
</dbReference>
<evidence type="ECO:0000256" key="3">
    <source>
        <dbReference type="ARBA" id="ARBA00022448"/>
    </source>
</evidence>
<feature type="transmembrane region" description="Helical" evidence="10">
    <location>
        <begin position="141"/>
        <end position="170"/>
    </location>
</feature>
<sequence length="492" mass="53117">MSFKESLEPFFNRLPAVASPQGHIHFKNKLLWTLGILMLYFALANVPLFGLSSESIDLFEQYRAFFAGASGSLMLLGIGPIVTASIVLQLLTGADIIKLDMSDPRDQAFFQGAQKFLVFVMIVLEALPQILGGYIQPDAGIAASLGVGLGVITFLIFLQICVGGVLILFMDEIVSKWGIGSGVGLFIVAGVSQQIVTGLINWVPDSSGLPSGIIPKWIYIIQNVGADYLFSGDGLMFILIQGGILALISTVAIFFLVVYTESTRIEIPLAHSSVKGARGRFPVKLIYASVLPMILVRALQANIQLIGLLLAGRGITFLGEYSGSHPINGVMYYLAPINSPYDWIPSLVQETFTGYGVTAPALWQIGLHVLIDAAFLIVGGIIFALFWIETTGMGAKPTARKVFNSGMQIPGFRRNISSIEKVMDRYIPKVTIIGGAFIGVLTLVASLLGTIGGASGTGLLLTVSIVYRLYEDIASEQMMEMHPMMRSFFGQD</sequence>
<evidence type="ECO:0000256" key="7">
    <source>
        <dbReference type="ARBA" id="ARBA00022989"/>
    </source>
</evidence>
<keyword evidence="17" id="KW-1185">Reference proteome</keyword>
<feature type="transmembrane region" description="Helical" evidence="10">
    <location>
        <begin position="426"/>
        <end position="445"/>
    </location>
</feature>
<organism evidence="15 17">
    <name type="scientific">Methanohalophilus euhalobius</name>
    <dbReference type="NCBI Taxonomy" id="51203"/>
    <lineage>
        <taxon>Archaea</taxon>
        <taxon>Methanobacteriati</taxon>
        <taxon>Methanobacteriota</taxon>
        <taxon>Stenosarchaea group</taxon>
        <taxon>Methanomicrobia</taxon>
        <taxon>Methanosarcinales</taxon>
        <taxon>Methanosarcinaceae</taxon>
        <taxon>Methanohalophilus</taxon>
    </lineage>
</organism>
<evidence type="ECO:0000256" key="12">
    <source>
        <dbReference type="RuleBase" id="RU003484"/>
    </source>
</evidence>
<evidence type="ECO:0000256" key="11">
    <source>
        <dbReference type="RuleBase" id="RU000537"/>
    </source>
</evidence>
<evidence type="ECO:0000313" key="17">
    <source>
        <dbReference type="Proteomes" id="UP000217726"/>
    </source>
</evidence>
<dbReference type="RefSeq" id="WP_096711746.1">
    <property type="nucleotide sequence ID" value="NZ_OBDR01000002.1"/>
</dbReference>
<comment type="similarity">
    <text evidence="2 10 13">Belongs to the SecY/SEC61-alpha family.</text>
</comment>
<dbReference type="NCBIfam" id="NF006341">
    <property type="entry name" value="PRK08568.1-5"/>
    <property type="match status" value="1"/>
</dbReference>
<evidence type="ECO:0000256" key="1">
    <source>
        <dbReference type="ARBA" id="ARBA00004127"/>
    </source>
</evidence>
<evidence type="ECO:0000256" key="9">
    <source>
        <dbReference type="ARBA" id="ARBA00023136"/>
    </source>
</evidence>
<accession>A0A285EXH0</accession>
<evidence type="ECO:0000256" key="13">
    <source>
        <dbReference type="RuleBase" id="RU004349"/>
    </source>
</evidence>
<dbReference type="NCBIfam" id="TIGR00967">
    <property type="entry name" value="3a0501s007"/>
    <property type="match status" value="1"/>
</dbReference>
<name>A0A285EXH0_9EURY</name>
<evidence type="ECO:0000256" key="5">
    <source>
        <dbReference type="ARBA" id="ARBA00022692"/>
    </source>
</evidence>
<dbReference type="InterPro" id="IPR023201">
    <property type="entry name" value="SecY_dom_sf"/>
</dbReference>
<dbReference type="PRINTS" id="PR00303">
    <property type="entry name" value="SECYTRNLCASE"/>
</dbReference>
<evidence type="ECO:0000313" key="18">
    <source>
        <dbReference type="Proteomes" id="UP000295404"/>
    </source>
</evidence>
<keyword evidence="3 10" id="KW-0813">Transport</keyword>
<dbReference type="EMBL" id="OBDR01000002">
    <property type="protein sequence ID" value="SNY03717.1"/>
    <property type="molecule type" value="Genomic_DNA"/>
</dbReference>
<evidence type="ECO:0000259" key="14">
    <source>
        <dbReference type="Pfam" id="PF10559"/>
    </source>
</evidence>
<evidence type="ECO:0000256" key="2">
    <source>
        <dbReference type="ARBA" id="ARBA00005751"/>
    </source>
</evidence>
<reference evidence="16 18" key="3">
    <citation type="submission" date="2019-03" db="EMBL/GenBank/DDBJ databases">
        <title>Subsurface microbial communities from deep shales in Ohio and West Virginia, USA.</title>
        <authorList>
            <person name="Wrighton K."/>
        </authorList>
    </citation>
    <scope>NUCLEOTIDE SEQUENCE [LARGE SCALE GENOMIC DNA]</scope>
    <source>
        <strain evidence="16 18">WG1_MB</strain>
    </source>
</reference>
<keyword evidence="5 10" id="KW-0812">Transmembrane</keyword>
<dbReference type="GO" id="GO:0005886">
    <property type="term" value="C:plasma membrane"/>
    <property type="evidence" value="ECO:0007669"/>
    <property type="project" value="UniProtKB-SubCell"/>
</dbReference>
<dbReference type="Pfam" id="PF00344">
    <property type="entry name" value="SecY"/>
    <property type="match status" value="1"/>
</dbReference>
<protein>
    <recommendedName>
        <fullName evidence="10 11">Protein translocase subunit SecY</fullName>
    </recommendedName>
    <alternativeName>
        <fullName evidence="10">Protein transport protein SEC61 subunit alpha homolog</fullName>
    </alternativeName>
</protein>
<dbReference type="PIRSF" id="PIRSF004557">
    <property type="entry name" value="SecY"/>
    <property type="match status" value="1"/>
</dbReference>
<dbReference type="FunFam" id="1.10.3370.10:FF:000013">
    <property type="entry name" value="Protein translocase subunit SecY"/>
    <property type="match status" value="1"/>
</dbReference>
<keyword evidence="6 10" id="KW-0653">Protein transport</keyword>
<comment type="subunit">
    <text evidence="10">Component of the Sec protein translocase complex. Heterotrimer consisting of alpha (SecY), beta (SecG) and gamma (SecE) subunits. The heterotrimers can form oligomers, although 1 heterotrimer is thought to be able to translocate proteins. Interacts with the ribosome. May interact with SecDF, and other proteins may be involved.</text>
</comment>
<feature type="transmembrane region" description="Helical" evidence="10">
    <location>
        <begin position="30"/>
        <end position="51"/>
    </location>
</feature>
<evidence type="ECO:0000313" key="16">
    <source>
        <dbReference type="EMBL" id="TCL12739.1"/>
    </source>
</evidence>
<dbReference type="Pfam" id="PF10559">
    <property type="entry name" value="Plug_translocon"/>
    <property type="match status" value="1"/>
</dbReference>
<comment type="caution">
    <text evidence="10">Lacks conserved residue(s) required for the propagation of feature annotation.</text>
</comment>
<evidence type="ECO:0000256" key="6">
    <source>
        <dbReference type="ARBA" id="ARBA00022927"/>
    </source>
</evidence>
<dbReference type="InterPro" id="IPR030659">
    <property type="entry name" value="SecY_CS"/>
</dbReference>
<comment type="function">
    <text evidence="10 11">The central subunit of the protein translocation channel SecYEG. Consists of two halves formed by TMs 1-5 and 6-10. These two domains form a lateral gate at the front which open onto the bilayer between TMs 2 and 7, and are clamped together by SecE at the back. The channel is closed by both a pore ring composed of hydrophobic SecY resides and a short helix (helix 2A) on the extracellular side of the membrane which forms a plug. The plug probably moves laterally to allow the channel to open. The ring and the pore may move independently.</text>
</comment>
<gene>
    <name evidence="10" type="primary">secY</name>
    <name evidence="16" type="ORF">C7960_2009</name>
    <name evidence="15" type="ORF">SAMN06295989_102153</name>
</gene>
<dbReference type="GO" id="GO:0012505">
    <property type="term" value="C:endomembrane system"/>
    <property type="evidence" value="ECO:0007669"/>
    <property type="project" value="UniProtKB-SubCell"/>
</dbReference>
<proteinExistence type="inferred from homology"/>
<dbReference type="PANTHER" id="PTHR10906">
    <property type="entry name" value="SECY/SEC61-ALPHA FAMILY MEMBER"/>
    <property type="match status" value="1"/>
</dbReference>
<keyword evidence="7 10" id="KW-1133">Transmembrane helix</keyword>
<dbReference type="GO" id="GO:0065002">
    <property type="term" value="P:intracellular protein transmembrane transport"/>
    <property type="evidence" value="ECO:0007669"/>
    <property type="project" value="UniProtKB-UniRule"/>
</dbReference>
<dbReference type="Proteomes" id="UP000217726">
    <property type="component" value="Unassembled WGS sequence"/>
</dbReference>
<keyword evidence="9 10" id="KW-0472">Membrane</keyword>
<comment type="subcellular location">
    <subcellularLocation>
        <location evidence="10">Cell membrane</location>
        <topology evidence="10">Multi-pass membrane protein</topology>
    </subcellularLocation>
    <subcellularLocation>
        <location evidence="1">Endomembrane system</location>
        <topology evidence="1">Multi-pass membrane protein</topology>
    </subcellularLocation>
    <subcellularLocation>
        <location evidence="12">Membrane</location>
        <topology evidence="12">Multi-pass membrane protein</topology>
    </subcellularLocation>
</comment>
<feature type="transmembrane region" description="Helical" evidence="10">
    <location>
        <begin position="281"/>
        <end position="299"/>
    </location>
</feature>
<keyword evidence="8 10" id="KW-0811">Translocation</keyword>
<feature type="transmembrane region" description="Helical" evidence="10">
    <location>
        <begin position="235"/>
        <end position="260"/>
    </location>
</feature>
<feature type="domain" description="Translocon Sec61/SecY plug" evidence="14">
    <location>
        <begin position="39"/>
        <end position="71"/>
    </location>
</feature>
<dbReference type="PROSITE" id="PS00755">
    <property type="entry name" value="SECY_1"/>
    <property type="match status" value="1"/>
</dbReference>
<dbReference type="InterPro" id="IPR019561">
    <property type="entry name" value="Translocon_Sec61/SecY_plug_dom"/>
</dbReference>
<dbReference type="InterPro" id="IPR002208">
    <property type="entry name" value="SecY/SEC61-alpha"/>
</dbReference>
<evidence type="ECO:0000256" key="10">
    <source>
        <dbReference type="HAMAP-Rule" id="MF_01465"/>
    </source>
</evidence>
<evidence type="ECO:0000313" key="15">
    <source>
        <dbReference type="EMBL" id="SNY03717.1"/>
    </source>
</evidence>
<dbReference type="AlphaFoldDB" id="A0A285EXH0"/>
<dbReference type="InterPro" id="IPR026593">
    <property type="entry name" value="SecY"/>
</dbReference>
<feature type="transmembrane region" description="Helical" evidence="10">
    <location>
        <begin position="365"/>
        <end position="388"/>
    </location>
</feature>
<reference evidence="17" key="1">
    <citation type="submission" date="2017-09" db="EMBL/GenBank/DDBJ databases">
        <authorList>
            <person name="Varghese N."/>
            <person name="Submissions S."/>
        </authorList>
    </citation>
    <scope>NUCLEOTIDE SEQUENCE [LARGE SCALE GENOMIC DNA]</scope>
    <source>
        <strain evidence="17">WG-1MB</strain>
    </source>
</reference>
<reference evidence="15" key="2">
    <citation type="submission" date="2017-09" db="EMBL/GenBank/DDBJ databases">
        <authorList>
            <person name="Ehlers B."/>
            <person name="Leendertz F.H."/>
        </authorList>
    </citation>
    <scope>NUCLEOTIDE SEQUENCE [LARGE SCALE GENOMIC DNA]</scope>
    <source>
        <strain evidence="15">WG-1MB</strain>
    </source>
</reference>
<keyword evidence="4 10" id="KW-1003">Cell membrane</keyword>
<feature type="transmembrane region" description="Helical" evidence="10">
    <location>
        <begin position="116"/>
        <end position="135"/>
    </location>
</feature>
<feature type="transmembrane region" description="Helical" evidence="10">
    <location>
        <begin position="182"/>
        <end position="203"/>
    </location>
</feature>
<evidence type="ECO:0000256" key="8">
    <source>
        <dbReference type="ARBA" id="ARBA00023010"/>
    </source>
</evidence>
<evidence type="ECO:0000256" key="4">
    <source>
        <dbReference type="ARBA" id="ARBA00022475"/>
    </source>
</evidence>
<feature type="transmembrane region" description="Helical" evidence="10">
    <location>
        <begin position="71"/>
        <end position="96"/>
    </location>
</feature>
<dbReference type="EMBL" id="SMMS01000001">
    <property type="protein sequence ID" value="TCL12739.1"/>
    <property type="molecule type" value="Genomic_DNA"/>
</dbReference>
<dbReference type="HAMAP" id="MF_01465">
    <property type="entry name" value="SecY"/>
    <property type="match status" value="1"/>
</dbReference>